<keyword evidence="8" id="KW-0670">Pyruvate</keyword>
<protein>
    <recommendedName>
        <fullName evidence="10">S-adenosylmethionine decarboxylase</fullName>
    </recommendedName>
</protein>
<dbReference type="EMBL" id="MN739730">
    <property type="protein sequence ID" value="QHT23254.1"/>
    <property type="molecule type" value="Genomic_DNA"/>
</dbReference>
<keyword evidence="5" id="KW-0865">Zymogen</keyword>
<dbReference type="InterPro" id="IPR016067">
    <property type="entry name" value="S-AdoMet_deCO2ase_core"/>
</dbReference>
<accession>A0A6C0E2I4</accession>
<evidence type="ECO:0008006" key="10">
    <source>
        <dbReference type="Google" id="ProtNLM"/>
    </source>
</evidence>
<name>A0A6C0E2I4_9ZZZZ</name>
<evidence type="ECO:0000256" key="5">
    <source>
        <dbReference type="ARBA" id="ARBA00023145"/>
    </source>
</evidence>
<evidence type="ECO:0000256" key="4">
    <source>
        <dbReference type="ARBA" id="ARBA00023115"/>
    </source>
</evidence>
<dbReference type="GO" id="GO:0004014">
    <property type="term" value="F:adenosylmethionine decarboxylase activity"/>
    <property type="evidence" value="ECO:0007669"/>
    <property type="project" value="InterPro"/>
</dbReference>
<keyword evidence="3" id="KW-0068">Autocatalytic cleavage</keyword>
<dbReference type="PANTHER" id="PTHR33866">
    <property type="entry name" value="S-ADENOSYLMETHIONINE DECARBOXYLASE PROENZYME"/>
    <property type="match status" value="1"/>
</dbReference>
<comment type="cofactor">
    <cofactor evidence="1">
        <name>pyruvate</name>
        <dbReference type="ChEBI" id="CHEBI:15361"/>
    </cofactor>
</comment>
<evidence type="ECO:0000256" key="3">
    <source>
        <dbReference type="ARBA" id="ARBA00022813"/>
    </source>
</evidence>
<keyword evidence="4" id="KW-0620">Polyamine biosynthesis</keyword>
<evidence type="ECO:0000256" key="8">
    <source>
        <dbReference type="ARBA" id="ARBA00023317"/>
    </source>
</evidence>
<dbReference type="AlphaFoldDB" id="A0A6C0E2I4"/>
<proteinExistence type="predicted"/>
<dbReference type="GO" id="GO:0008295">
    <property type="term" value="P:spermidine biosynthetic process"/>
    <property type="evidence" value="ECO:0007669"/>
    <property type="project" value="InterPro"/>
</dbReference>
<dbReference type="Gene3D" id="3.60.90.10">
    <property type="entry name" value="S-adenosylmethionine decarboxylase"/>
    <property type="match status" value="1"/>
</dbReference>
<dbReference type="SUPFAM" id="SSF56276">
    <property type="entry name" value="S-adenosylmethionine decarboxylase"/>
    <property type="match status" value="1"/>
</dbReference>
<evidence type="ECO:0000256" key="2">
    <source>
        <dbReference type="ARBA" id="ARBA00022793"/>
    </source>
</evidence>
<keyword evidence="2" id="KW-0210">Decarboxylase</keyword>
<reference evidence="9" key="1">
    <citation type="journal article" date="2020" name="Nature">
        <title>Giant virus diversity and host interactions through global metagenomics.</title>
        <authorList>
            <person name="Schulz F."/>
            <person name="Roux S."/>
            <person name="Paez-Espino D."/>
            <person name="Jungbluth S."/>
            <person name="Walsh D.A."/>
            <person name="Denef V.J."/>
            <person name="McMahon K.D."/>
            <person name="Konstantinidis K.T."/>
            <person name="Eloe-Fadrosh E.A."/>
            <person name="Kyrpides N.C."/>
            <person name="Woyke T."/>
        </authorList>
    </citation>
    <scope>NUCLEOTIDE SEQUENCE</scope>
    <source>
        <strain evidence="9">GVMAG-M-3300023179-116</strain>
    </source>
</reference>
<evidence type="ECO:0000256" key="1">
    <source>
        <dbReference type="ARBA" id="ARBA00001928"/>
    </source>
</evidence>
<dbReference type="GO" id="GO:0005829">
    <property type="term" value="C:cytosol"/>
    <property type="evidence" value="ECO:0007669"/>
    <property type="project" value="TreeGrafter"/>
</dbReference>
<sequence>MTVGKHVILDLYGVDSNILQSITVENFHMFTHFIEYVLSTSNITLLAKNVHFFDLIVENKKINGAFTALYLLGESHLSIHTWPEKNFIAIDIFTCGECDVHSVAERISLYFEPKEKSINVLSRGKI</sequence>
<dbReference type="InterPro" id="IPR003826">
    <property type="entry name" value="AdoMetDC_fam_prok"/>
</dbReference>
<evidence type="ECO:0000256" key="6">
    <source>
        <dbReference type="ARBA" id="ARBA00023239"/>
    </source>
</evidence>
<evidence type="ECO:0000313" key="9">
    <source>
        <dbReference type="EMBL" id="QHT23254.1"/>
    </source>
</evidence>
<dbReference type="PANTHER" id="PTHR33866:SF2">
    <property type="entry name" value="S-ADENOSYLMETHIONINE DECARBOXYLASE PROENZYME"/>
    <property type="match status" value="1"/>
</dbReference>
<organism evidence="9">
    <name type="scientific">viral metagenome</name>
    <dbReference type="NCBI Taxonomy" id="1070528"/>
    <lineage>
        <taxon>unclassified sequences</taxon>
        <taxon>metagenomes</taxon>
        <taxon>organismal metagenomes</taxon>
    </lineage>
</organism>
<keyword evidence="7" id="KW-0704">Schiff base</keyword>
<dbReference type="Pfam" id="PF02675">
    <property type="entry name" value="AdoMet_dc"/>
    <property type="match status" value="1"/>
</dbReference>
<dbReference type="InterPro" id="IPR017716">
    <property type="entry name" value="S-AdoMet_deCOase_pro-enz"/>
</dbReference>
<keyword evidence="6" id="KW-0456">Lyase</keyword>
<evidence type="ECO:0000256" key="7">
    <source>
        <dbReference type="ARBA" id="ARBA00023270"/>
    </source>
</evidence>
<dbReference type="NCBIfam" id="TIGR03330">
    <property type="entry name" value="SAM_DCase_Bsu"/>
    <property type="match status" value="1"/>
</dbReference>